<reference evidence="2" key="1">
    <citation type="submission" date="2020-11" db="EMBL/GenBank/DDBJ databases">
        <authorList>
            <person name="Tran Van P."/>
        </authorList>
    </citation>
    <scope>NUCLEOTIDE SEQUENCE</scope>
</reference>
<feature type="compositionally biased region" description="Pro residues" evidence="1">
    <location>
        <begin position="105"/>
        <end position="116"/>
    </location>
</feature>
<proteinExistence type="predicted"/>
<feature type="compositionally biased region" description="Polar residues" evidence="1">
    <location>
        <begin position="82"/>
        <end position="99"/>
    </location>
</feature>
<dbReference type="AlphaFoldDB" id="A0A7R9MMZ6"/>
<accession>A0A7R9MMZ6</accession>
<evidence type="ECO:0000313" key="2">
    <source>
        <dbReference type="EMBL" id="CAD7663228.1"/>
    </source>
</evidence>
<evidence type="ECO:0000256" key="1">
    <source>
        <dbReference type="SAM" id="MobiDB-lite"/>
    </source>
</evidence>
<gene>
    <name evidence="2" type="ORF">ONB1V03_LOCUS19788</name>
</gene>
<keyword evidence="3" id="KW-1185">Reference proteome</keyword>
<organism evidence="2">
    <name type="scientific">Oppiella nova</name>
    <dbReference type="NCBI Taxonomy" id="334625"/>
    <lineage>
        <taxon>Eukaryota</taxon>
        <taxon>Metazoa</taxon>
        <taxon>Ecdysozoa</taxon>
        <taxon>Arthropoda</taxon>
        <taxon>Chelicerata</taxon>
        <taxon>Arachnida</taxon>
        <taxon>Acari</taxon>
        <taxon>Acariformes</taxon>
        <taxon>Sarcoptiformes</taxon>
        <taxon>Oribatida</taxon>
        <taxon>Brachypylina</taxon>
        <taxon>Oppioidea</taxon>
        <taxon>Oppiidae</taxon>
        <taxon>Oppiella</taxon>
    </lineage>
</organism>
<protein>
    <submittedName>
        <fullName evidence="2">Uncharacterized protein</fullName>
    </submittedName>
</protein>
<dbReference type="EMBL" id="OC946329">
    <property type="protein sequence ID" value="CAD7663228.1"/>
    <property type="molecule type" value="Genomic_DNA"/>
</dbReference>
<sequence length="157" mass="16500">MPVGLGSQQVTIAGAQTQIGGQMPLQQMSGGTMQQTTGANISSIPLNSLSSGMGSAPMNVGGQQPQQNVNQNVLLNQALGPPNSSQKNTFIPSNLQALVQNTGPQMPPTPQQPPNPTGAQSNQQFGLMQNPIQTPTTQLQQQNRSANVWDNQGLLDF</sequence>
<feature type="region of interest" description="Disordered" evidence="1">
    <location>
        <begin position="136"/>
        <end position="157"/>
    </location>
</feature>
<dbReference type="EMBL" id="CAJPVJ010031504">
    <property type="protein sequence ID" value="CAG2180365.1"/>
    <property type="molecule type" value="Genomic_DNA"/>
</dbReference>
<feature type="region of interest" description="Disordered" evidence="1">
    <location>
        <begin position="77"/>
        <end position="123"/>
    </location>
</feature>
<evidence type="ECO:0000313" key="3">
    <source>
        <dbReference type="Proteomes" id="UP000728032"/>
    </source>
</evidence>
<name>A0A7R9MMZ6_9ACAR</name>
<dbReference type="Proteomes" id="UP000728032">
    <property type="component" value="Unassembled WGS sequence"/>
</dbReference>